<organism evidence="1">
    <name type="scientific">hydrothermal vent metagenome</name>
    <dbReference type="NCBI Taxonomy" id="652676"/>
    <lineage>
        <taxon>unclassified sequences</taxon>
        <taxon>metagenomes</taxon>
        <taxon>ecological metagenomes</taxon>
    </lineage>
</organism>
<dbReference type="InterPro" id="IPR018685">
    <property type="entry name" value="DUF2173"/>
</dbReference>
<proteinExistence type="predicted"/>
<evidence type="ECO:0008006" key="2">
    <source>
        <dbReference type="Google" id="ProtNLM"/>
    </source>
</evidence>
<name>A0A3B1AGB1_9ZZZZ</name>
<dbReference type="EMBL" id="UOFT01000012">
    <property type="protein sequence ID" value="VAW91666.1"/>
    <property type="molecule type" value="Genomic_DNA"/>
</dbReference>
<protein>
    <recommendedName>
        <fullName evidence="2">Roadblock/LAMTOR2 domain-containing protein</fullName>
    </recommendedName>
</protein>
<dbReference type="AlphaFoldDB" id="A0A3B1AGB1"/>
<accession>A0A3B1AGB1</accession>
<dbReference type="Pfam" id="PF09941">
    <property type="entry name" value="DUF2173"/>
    <property type="match status" value="1"/>
</dbReference>
<gene>
    <name evidence="1" type="ORF">MNBD_GAMMA23-1610</name>
</gene>
<reference evidence="1" key="1">
    <citation type="submission" date="2018-06" db="EMBL/GenBank/DDBJ databases">
        <authorList>
            <person name="Zhirakovskaya E."/>
        </authorList>
    </citation>
    <scope>NUCLEOTIDE SEQUENCE</scope>
</reference>
<evidence type="ECO:0000313" key="1">
    <source>
        <dbReference type="EMBL" id="VAW91666.1"/>
    </source>
</evidence>
<sequence length="110" mass="12395">MIKRMLAIDGVQVVCHFRDDGELVEGYGMMDEQQIAGLAHFAHDYKRIVQGNTDQLSMFTQMNGWTPPGGWIVRSDKVAVVSIANLVCLIDNDEASLNEVMREMNTLAHW</sequence>